<keyword evidence="2" id="KW-1003">Cell membrane</keyword>
<dbReference type="RefSeq" id="WP_110998967.1">
    <property type="nucleotide sequence ID" value="NZ_QKTW01000016.1"/>
</dbReference>
<keyword evidence="3 6" id="KW-0812">Transmembrane</keyword>
<dbReference type="OrthoDB" id="9797028at2"/>
<gene>
    <name evidence="7" type="ORF">DN068_11020</name>
</gene>
<dbReference type="InterPro" id="IPR017039">
    <property type="entry name" value="Virul_fac_BrkB"/>
</dbReference>
<dbReference type="PANTHER" id="PTHR30213:SF1">
    <property type="entry name" value="INNER MEMBRANE PROTEIN YHJD"/>
    <property type="match status" value="1"/>
</dbReference>
<accession>A0A2W2ABZ2</accession>
<dbReference type="GO" id="GO:0005886">
    <property type="term" value="C:plasma membrane"/>
    <property type="evidence" value="ECO:0007669"/>
    <property type="project" value="UniProtKB-SubCell"/>
</dbReference>
<proteinExistence type="predicted"/>
<protein>
    <submittedName>
        <fullName evidence="7">Ribonuclease BN</fullName>
    </submittedName>
</protein>
<dbReference type="PIRSF" id="PIRSF035875">
    <property type="entry name" value="RNase_BN"/>
    <property type="match status" value="1"/>
</dbReference>
<name>A0A2W2ABZ2_9BACT</name>
<feature type="transmembrane region" description="Helical" evidence="6">
    <location>
        <begin position="211"/>
        <end position="234"/>
    </location>
</feature>
<feature type="transmembrane region" description="Helical" evidence="6">
    <location>
        <begin position="246"/>
        <end position="266"/>
    </location>
</feature>
<evidence type="ECO:0000256" key="2">
    <source>
        <dbReference type="ARBA" id="ARBA00022475"/>
    </source>
</evidence>
<dbReference type="Proteomes" id="UP000248745">
    <property type="component" value="Unassembled WGS sequence"/>
</dbReference>
<dbReference type="PANTHER" id="PTHR30213">
    <property type="entry name" value="INNER MEMBRANE PROTEIN YHJD"/>
    <property type="match status" value="1"/>
</dbReference>
<dbReference type="Pfam" id="PF03631">
    <property type="entry name" value="Virul_fac_BrkB"/>
    <property type="match status" value="1"/>
</dbReference>
<evidence type="ECO:0000256" key="6">
    <source>
        <dbReference type="SAM" id="Phobius"/>
    </source>
</evidence>
<reference evidence="7 8" key="1">
    <citation type="submission" date="2018-06" db="EMBL/GenBank/DDBJ databases">
        <title>Mucibacter soli gen. nov., sp. nov., a new member of the family Chitinophagaceae producing mucin.</title>
        <authorList>
            <person name="Kim M.-K."/>
            <person name="Park S."/>
            <person name="Kim T.-S."/>
            <person name="Joung Y."/>
            <person name="Han J.-H."/>
            <person name="Kim S.B."/>
        </authorList>
    </citation>
    <scope>NUCLEOTIDE SEQUENCE [LARGE SCALE GENOMIC DNA]</scope>
    <source>
        <strain evidence="7 8">R1-15</strain>
    </source>
</reference>
<evidence type="ECO:0000313" key="8">
    <source>
        <dbReference type="Proteomes" id="UP000248745"/>
    </source>
</evidence>
<dbReference type="AlphaFoldDB" id="A0A2W2ABZ2"/>
<comment type="subcellular location">
    <subcellularLocation>
        <location evidence="1">Cell membrane</location>
        <topology evidence="1">Multi-pass membrane protein</topology>
    </subcellularLocation>
</comment>
<evidence type="ECO:0000313" key="7">
    <source>
        <dbReference type="EMBL" id="PZF72935.1"/>
    </source>
</evidence>
<evidence type="ECO:0000256" key="4">
    <source>
        <dbReference type="ARBA" id="ARBA00022989"/>
    </source>
</evidence>
<sequence length="307" mass="34501">MIKKWFGILKSTVNEFGRDNGMKLSASLAYYTIFSIGPMLLLIISLTGLFFEKRDITQDVYSQIRSLIGQDGAQELLSIIRNMQQQNSAAKYGIISIVILFFGASGVFVEIQTSINYIWSLKAKPTRGWLKFLQDRLLSFSLIAGIGFLLIVSLFVNTLMDLLSQQLQRLFSIENVLLFKALNLIILFGIITLLFAVIYKVLPDAKIAWKDAFVGASFTGILFLLGKFLIGFYLGNSKFGNTYGAAAALILILSWIYYSAIILYMGAEFTKVYALRVGKGIRPYKTAVFIMKKEEKEITDPNAYLND</sequence>
<keyword evidence="8" id="KW-1185">Reference proteome</keyword>
<feature type="transmembrane region" description="Helical" evidence="6">
    <location>
        <begin position="176"/>
        <end position="199"/>
    </location>
</feature>
<comment type="caution">
    <text evidence="7">The sequence shown here is derived from an EMBL/GenBank/DDBJ whole genome shotgun (WGS) entry which is preliminary data.</text>
</comment>
<dbReference type="EMBL" id="QKTW01000016">
    <property type="protein sequence ID" value="PZF72935.1"/>
    <property type="molecule type" value="Genomic_DNA"/>
</dbReference>
<keyword evidence="5 6" id="KW-0472">Membrane</keyword>
<evidence type="ECO:0000256" key="1">
    <source>
        <dbReference type="ARBA" id="ARBA00004651"/>
    </source>
</evidence>
<evidence type="ECO:0000256" key="5">
    <source>
        <dbReference type="ARBA" id="ARBA00023136"/>
    </source>
</evidence>
<organism evidence="7 8">
    <name type="scientific">Taibaiella soli</name>
    <dbReference type="NCBI Taxonomy" id="1649169"/>
    <lineage>
        <taxon>Bacteria</taxon>
        <taxon>Pseudomonadati</taxon>
        <taxon>Bacteroidota</taxon>
        <taxon>Chitinophagia</taxon>
        <taxon>Chitinophagales</taxon>
        <taxon>Chitinophagaceae</taxon>
        <taxon>Taibaiella</taxon>
    </lineage>
</organism>
<feature type="transmembrane region" description="Helical" evidence="6">
    <location>
        <begin position="92"/>
        <end position="117"/>
    </location>
</feature>
<keyword evidence="4 6" id="KW-1133">Transmembrane helix</keyword>
<evidence type="ECO:0000256" key="3">
    <source>
        <dbReference type="ARBA" id="ARBA00022692"/>
    </source>
</evidence>
<dbReference type="NCBIfam" id="TIGR00765">
    <property type="entry name" value="yihY_not_rbn"/>
    <property type="match status" value="1"/>
</dbReference>
<feature type="transmembrane region" description="Helical" evidence="6">
    <location>
        <begin position="28"/>
        <end position="51"/>
    </location>
</feature>
<feature type="transmembrane region" description="Helical" evidence="6">
    <location>
        <begin position="137"/>
        <end position="156"/>
    </location>
</feature>